<proteinExistence type="predicted"/>
<evidence type="ECO:0000313" key="2">
    <source>
        <dbReference type="EMBL" id="SPS11539.1"/>
    </source>
</evidence>
<accession>A0A2X0R773</accession>
<dbReference type="EMBL" id="OGTW02000067">
    <property type="protein sequence ID" value="SPS11539.1"/>
    <property type="molecule type" value="Genomic_DNA"/>
</dbReference>
<organism evidence="1">
    <name type="scientific">Lactococcus lactis</name>
    <dbReference type="NCBI Taxonomy" id="1358"/>
    <lineage>
        <taxon>Bacteria</taxon>
        <taxon>Bacillati</taxon>
        <taxon>Bacillota</taxon>
        <taxon>Bacilli</taxon>
        <taxon>Lactobacillales</taxon>
        <taxon>Streptococcaceae</taxon>
        <taxon>Lactococcus</taxon>
    </lineage>
</organism>
<dbReference type="EMBL" id="OGTW01000067">
    <property type="protein sequence ID" value="SPB26146.1"/>
    <property type="molecule type" value="Genomic_DNA"/>
</dbReference>
<dbReference type="AlphaFoldDB" id="A0A2X0R773"/>
<name>A0A2X0R773_9LACT</name>
<reference evidence="1" key="1">
    <citation type="submission" date="2018-01" db="EMBL/GenBank/DDBJ databases">
        <authorList>
            <person name="Gaut B.S."/>
            <person name="Morton B.R."/>
            <person name="Clegg M.T."/>
            <person name="Duvall M.R."/>
        </authorList>
    </citation>
    <scope>NUCLEOTIDE SEQUENCE</scope>
    <source>
        <strain evidence="1">Lactococcus lactis</strain>
    </source>
</reference>
<dbReference type="RefSeq" id="WP_127093939.1">
    <property type="nucleotide sequence ID" value="NZ_OGTW02000067.1"/>
</dbReference>
<protein>
    <submittedName>
        <fullName evidence="1">Uncharacterized protein</fullName>
    </submittedName>
</protein>
<gene>
    <name evidence="1" type="ORF">AMHIJAGA_01473</name>
</gene>
<evidence type="ECO:0000313" key="3">
    <source>
        <dbReference type="Proteomes" id="UP000279235"/>
    </source>
</evidence>
<evidence type="ECO:0000313" key="1">
    <source>
        <dbReference type="EMBL" id="SPB26146.1"/>
    </source>
</evidence>
<reference evidence="2" key="3">
    <citation type="submission" date="2018-05" db="EMBL/GenBank/DDBJ databases">
        <authorList>
            <person name="Lanie J.A."/>
            <person name="Ng W.-L."/>
            <person name="Kazmierczak K.M."/>
            <person name="Andrzejewski T.M."/>
            <person name="Davidsen T.M."/>
            <person name="Wayne K.J."/>
            <person name="Tettelin H."/>
            <person name="Glass J.I."/>
            <person name="Rusch D."/>
            <person name="Podicherti R."/>
            <person name="Tsui H.-C.T."/>
            <person name="Winkler M.E."/>
        </authorList>
    </citation>
    <scope>NUCLEOTIDE SEQUENCE</scope>
    <source>
        <strain evidence="2">Lactococcus lactis</strain>
    </source>
</reference>
<dbReference type="Proteomes" id="UP000279235">
    <property type="component" value="Unassembled WGS sequence"/>
</dbReference>
<reference evidence="3" key="2">
    <citation type="submission" date="2018-05" db="EMBL/GenBank/DDBJ databases">
        <authorList>
            <person name="Duru I."/>
        </authorList>
    </citation>
    <scope>NUCLEOTIDE SEQUENCE [LARGE SCALE GENOMIC DNA]</scope>
</reference>
<sequence>MISEQTIDNNVAQGMASYIDYLNNMRLVDLAANLEKILVTETENLKDLALRQAKALGNLDLSKMEISNLIDSNRGGIKGLHGFIAESAETGIRNARDLFQGLSKSVEWINNNSHADLIVNGQGVQMKFYRDIAQELNVTAEYRDLQMMIPKSHFEAVQKIMQGAKNVEVDGNELTLNKITNIRKLIEKESELRGVSFDKWLRPSINNYNQVQSNTVNQTLSDEVDSINQKANAQKRDIKSEANNDRSVAHQNAKANFGEASKAAGIGAAVQGGLNLGIFIYKKHKTGKNVWEFTINDWIEGGLTTLKGVTKGGITGYAIYGLTNVCHLAAPSAGAVTAGTFGLASAVIKLRSGEVDEDGFIDLVTVNAIDATGAAIGAAIGQTIIPIPVVGALVGSIVTTTALGLGKNVLNKHEQEILNRYQSRVDSFIETLDKEYKEKLKILLDKYRKLGELQNYSFDLDLNIQLQFVGSIELARFVGVSESNILHNENEIDDYFVN</sequence>